<reference evidence="1" key="1">
    <citation type="submission" date="2019-11" db="EMBL/GenBank/DDBJ databases">
        <title>Comparative genomics of photobacteria reveal adaptation to distinct habitats.</title>
        <authorList>
            <person name="Fuertes-Perez S."/>
            <person name="Hilgarth M."/>
            <person name="Vogel R.F."/>
        </authorList>
    </citation>
    <scope>NUCLEOTIDE SEQUENCE</scope>
    <source>
        <strain evidence="1">TMW2.2145</strain>
    </source>
</reference>
<evidence type="ECO:0000313" key="1">
    <source>
        <dbReference type="EMBL" id="MCF2300890.1"/>
    </source>
</evidence>
<name>A0AAW4ZR38_PHOPO</name>
<dbReference type="EMBL" id="WMCP01000002">
    <property type="protein sequence ID" value="MCF2300890.1"/>
    <property type="molecule type" value="Genomic_DNA"/>
</dbReference>
<gene>
    <name evidence="1" type="ORF">GLP33_04000</name>
</gene>
<dbReference type="AlphaFoldDB" id="A0AAW4ZR38"/>
<accession>A0AAW4ZR38</accession>
<protein>
    <recommendedName>
        <fullName evidence="3">DUF3077 domain-containing protein</fullName>
    </recommendedName>
</protein>
<comment type="caution">
    <text evidence="1">The sequence shown here is derived from an EMBL/GenBank/DDBJ whole genome shotgun (WGS) entry which is preliminary data.</text>
</comment>
<dbReference type="RefSeq" id="WP_232581167.1">
    <property type="nucleotide sequence ID" value="NZ_WMCP01000002.1"/>
</dbReference>
<sequence length="96" mass="10465">MAQAQKIEQSVAPSAQESLANIHALFGSQSSAGLIYDNLPANIRTTICFTARLTKEHASMKLADMDDFAIAKVQRAINDLADALKPLAHRPLKDFK</sequence>
<proteinExistence type="predicted"/>
<organism evidence="1 2">
    <name type="scientific">Photobacterium phosphoreum</name>
    <dbReference type="NCBI Taxonomy" id="659"/>
    <lineage>
        <taxon>Bacteria</taxon>
        <taxon>Pseudomonadati</taxon>
        <taxon>Pseudomonadota</taxon>
        <taxon>Gammaproteobacteria</taxon>
        <taxon>Vibrionales</taxon>
        <taxon>Vibrionaceae</taxon>
        <taxon>Photobacterium</taxon>
    </lineage>
</organism>
<dbReference type="Proteomes" id="UP000813876">
    <property type="component" value="Unassembled WGS sequence"/>
</dbReference>
<evidence type="ECO:0008006" key="3">
    <source>
        <dbReference type="Google" id="ProtNLM"/>
    </source>
</evidence>
<evidence type="ECO:0000313" key="2">
    <source>
        <dbReference type="Proteomes" id="UP000813876"/>
    </source>
</evidence>